<accession>A0A816WA83</accession>
<reference evidence="2" key="1">
    <citation type="submission" date="2021-02" db="EMBL/GenBank/DDBJ databases">
        <authorList>
            <person name="Nowell W R."/>
        </authorList>
    </citation>
    <scope>NUCLEOTIDE SEQUENCE</scope>
</reference>
<protein>
    <submittedName>
        <fullName evidence="2">Uncharacterized protein</fullName>
    </submittedName>
</protein>
<gene>
    <name evidence="2" type="ORF">XDN619_LOCUS24675</name>
</gene>
<comment type="caution">
    <text evidence="2">The sequence shown here is derived from an EMBL/GenBank/DDBJ whole genome shotgun (WGS) entry which is preliminary data.</text>
</comment>
<sequence>MYYVYICIYSRLFLSIVSWICHQDQKQHQHPQQQQQHQQHHQLGHQIKVNKSSHHHHRHQNVIIVLGMNDDILKSIWTDTNLNGVQSQQHRTAIQAVHLANRMQHLHMIPDPINVCTRPLLVNISPSNTVSLQHEISAEDRLIERFKDVMNEFFSRPYRQYSYDTNMRWSIDHCEQIRFSVIVSIKKP</sequence>
<name>A0A816WA83_9BILA</name>
<dbReference type="Proteomes" id="UP000663887">
    <property type="component" value="Unassembled WGS sequence"/>
</dbReference>
<proteinExistence type="predicted"/>
<dbReference type="AlphaFoldDB" id="A0A816WA83"/>
<organism evidence="2 3">
    <name type="scientific">Rotaria magnacalcarata</name>
    <dbReference type="NCBI Taxonomy" id="392030"/>
    <lineage>
        <taxon>Eukaryota</taxon>
        <taxon>Metazoa</taxon>
        <taxon>Spiralia</taxon>
        <taxon>Gnathifera</taxon>
        <taxon>Rotifera</taxon>
        <taxon>Eurotatoria</taxon>
        <taxon>Bdelloidea</taxon>
        <taxon>Philodinida</taxon>
        <taxon>Philodinidae</taxon>
        <taxon>Rotaria</taxon>
    </lineage>
</organism>
<dbReference type="EMBL" id="CAJNRG010011270">
    <property type="protein sequence ID" value="CAF2130765.1"/>
    <property type="molecule type" value="Genomic_DNA"/>
</dbReference>
<evidence type="ECO:0000313" key="3">
    <source>
        <dbReference type="Proteomes" id="UP000663887"/>
    </source>
</evidence>
<evidence type="ECO:0000313" key="2">
    <source>
        <dbReference type="EMBL" id="CAF2130765.1"/>
    </source>
</evidence>
<feature type="region of interest" description="Disordered" evidence="1">
    <location>
        <begin position="28"/>
        <end position="52"/>
    </location>
</feature>
<evidence type="ECO:0000256" key="1">
    <source>
        <dbReference type="SAM" id="MobiDB-lite"/>
    </source>
</evidence>